<proteinExistence type="predicted"/>
<dbReference type="EMBL" id="JACHWZ010000002">
    <property type="protein sequence ID" value="MBB3059790.1"/>
    <property type="molecule type" value="Genomic_DNA"/>
</dbReference>
<sequence>MLERVYGGVRMEAVTRLLPGYLPIGLDIKFWGVGF</sequence>
<evidence type="ECO:0000313" key="1">
    <source>
        <dbReference type="EMBL" id="MBB3059790.1"/>
    </source>
</evidence>
<evidence type="ECO:0000313" key="2">
    <source>
        <dbReference type="Proteomes" id="UP000535937"/>
    </source>
</evidence>
<reference evidence="1 2" key="1">
    <citation type="submission" date="2020-08" db="EMBL/GenBank/DDBJ databases">
        <title>Genomic Encyclopedia of Type Strains, Phase III (KMG-III): the genomes of soil and plant-associated and newly described type strains.</title>
        <authorList>
            <person name="Whitman W."/>
        </authorList>
    </citation>
    <scope>NUCLEOTIDE SEQUENCE [LARGE SCALE GENOMIC DNA]</scope>
    <source>
        <strain evidence="1 2">CECT 8799</strain>
    </source>
</reference>
<comment type="caution">
    <text evidence="1">The sequence shown here is derived from an EMBL/GenBank/DDBJ whole genome shotgun (WGS) entry which is preliminary data.</text>
</comment>
<dbReference type="Proteomes" id="UP000535937">
    <property type="component" value="Unassembled WGS sequence"/>
</dbReference>
<organism evidence="1 2">
    <name type="scientific">Microbulbifer rhizosphaerae</name>
    <dbReference type="NCBI Taxonomy" id="1562603"/>
    <lineage>
        <taxon>Bacteria</taxon>
        <taxon>Pseudomonadati</taxon>
        <taxon>Pseudomonadota</taxon>
        <taxon>Gammaproteobacteria</taxon>
        <taxon>Cellvibrionales</taxon>
        <taxon>Microbulbiferaceae</taxon>
        <taxon>Microbulbifer</taxon>
    </lineage>
</organism>
<keyword evidence="2" id="KW-1185">Reference proteome</keyword>
<protein>
    <submittedName>
        <fullName evidence="1">Uncharacterized protein</fullName>
    </submittedName>
</protein>
<name>A0A7W4W8R7_9GAMM</name>
<dbReference type="AlphaFoldDB" id="A0A7W4W8R7"/>
<accession>A0A7W4W8R7</accession>
<gene>
    <name evidence="1" type="ORF">FHS09_000598</name>
</gene>